<sequence>MSSTTPSANSFSIQVFEELDTSGHPSMRLYCTPLSTSSTNETLITHKNKQFSEIRLENIAIDTIHLDEFLSTQTERLKKINLINTSMHFLSTHDEVGEPCAFLKKIVDLLHHTLEVKSFEVRHLVCDYGDKISPSIVTYAGKWEGVREVRDGFAELVAKIKERGNRGQMEGYELVKPQSSFVEVERWEDEYGFASDGEDSDDDDDAYEHSEDEEWAM</sequence>
<protein>
    <submittedName>
        <fullName evidence="2">Uncharacterized protein</fullName>
    </submittedName>
</protein>
<keyword evidence="3" id="KW-1185">Reference proteome</keyword>
<dbReference type="AlphaFoldDB" id="A0A074VS31"/>
<accession>A0A074VS31</accession>
<evidence type="ECO:0000313" key="2">
    <source>
        <dbReference type="EMBL" id="KEQ63550.1"/>
    </source>
</evidence>
<proteinExistence type="predicted"/>
<name>A0A074VS31_AURM1</name>
<dbReference type="RefSeq" id="XP_040880573.1">
    <property type="nucleotide sequence ID" value="XM_041024592.1"/>
</dbReference>
<dbReference type="Proteomes" id="UP000030672">
    <property type="component" value="Unassembled WGS sequence"/>
</dbReference>
<evidence type="ECO:0000313" key="3">
    <source>
        <dbReference type="Proteomes" id="UP000030672"/>
    </source>
</evidence>
<dbReference type="HOGENOM" id="CLU_1272055_0_0_1"/>
<organism evidence="2 3">
    <name type="scientific">Aureobasidium melanogenum (strain CBS 110374)</name>
    <name type="common">Aureobasidium pullulans var. melanogenum</name>
    <dbReference type="NCBI Taxonomy" id="1043003"/>
    <lineage>
        <taxon>Eukaryota</taxon>
        <taxon>Fungi</taxon>
        <taxon>Dikarya</taxon>
        <taxon>Ascomycota</taxon>
        <taxon>Pezizomycotina</taxon>
        <taxon>Dothideomycetes</taxon>
        <taxon>Dothideomycetidae</taxon>
        <taxon>Dothideales</taxon>
        <taxon>Saccotheciaceae</taxon>
        <taxon>Aureobasidium</taxon>
    </lineage>
</organism>
<gene>
    <name evidence="2" type="ORF">M437DRAFT_65508</name>
</gene>
<dbReference type="EMBL" id="KL584831">
    <property type="protein sequence ID" value="KEQ63550.1"/>
    <property type="molecule type" value="Genomic_DNA"/>
</dbReference>
<dbReference type="GeneID" id="63917965"/>
<evidence type="ECO:0000256" key="1">
    <source>
        <dbReference type="SAM" id="MobiDB-lite"/>
    </source>
</evidence>
<reference evidence="2 3" key="1">
    <citation type="journal article" date="2014" name="BMC Genomics">
        <title>Genome sequencing of four Aureobasidium pullulans varieties: biotechnological potential, stress tolerance, and description of new species.</title>
        <authorList>
            <person name="Gostin Ar C."/>
            <person name="Ohm R.A."/>
            <person name="Kogej T."/>
            <person name="Sonjak S."/>
            <person name="Turk M."/>
            <person name="Zajc J."/>
            <person name="Zalar P."/>
            <person name="Grube M."/>
            <person name="Sun H."/>
            <person name="Han J."/>
            <person name="Sharma A."/>
            <person name="Chiniquy J."/>
            <person name="Ngan C.Y."/>
            <person name="Lipzen A."/>
            <person name="Barry K."/>
            <person name="Grigoriev I.V."/>
            <person name="Gunde-Cimerman N."/>
        </authorList>
    </citation>
    <scope>NUCLEOTIDE SEQUENCE [LARGE SCALE GENOMIC DNA]</scope>
    <source>
        <strain evidence="2 3">CBS 110374</strain>
    </source>
</reference>
<feature type="region of interest" description="Disordered" evidence="1">
    <location>
        <begin position="192"/>
        <end position="217"/>
    </location>
</feature>